<name>R7AIB1_9FIRM</name>
<keyword evidence="1" id="KW-0328">Glycosyltransferase</keyword>
<feature type="domain" description="Glycosyltransferase 2-like" evidence="3">
    <location>
        <begin position="5"/>
        <end position="112"/>
    </location>
</feature>
<dbReference type="SUPFAM" id="SSF53448">
    <property type="entry name" value="Nucleotide-diphospho-sugar transferases"/>
    <property type="match status" value="1"/>
</dbReference>
<protein>
    <recommendedName>
        <fullName evidence="3">Glycosyltransferase 2-like domain-containing protein</fullName>
    </recommendedName>
</protein>
<dbReference type="GO" id="GO:0016757">
    <property type="term" value="F:glycosyltransferase activity"/>
    <property type="evidence" value="ECO:0007669"/>
    <property type="project" value="UniProtKB-KW"/>
</dbReference>
<dbReference type="AlphaFoldDB" id="R7AIB1"/>
<organism evidence="4 5">
    <name type="scientific">Bacteroides pectinophilus CAG:437</name>
    <dbReference type="NCBI Taxonomy" id="1263051"/>
    <lineage>
        <taxon>Bacteria</taxon>
        <taxon>Bacillati</taxon>
        <taxon>Bacillota</taxon>
        <taxon>Clostridia</taxon>
        <taxon>Eubacteriales</taxon>
    </lineage>
</organism>
<dbReference type="InterPro" id="IPR001173">
    <property type="entry name" value="Glyco_trans_2-like"/>
</dbReference>
<sequence>MKILSVAIPCYNSAAYMDKCIKSLLAGGDDVEIIIVDDGSVKDNTAQIADDYAAKYPGIIKAVHQENGGHGEAVNTGLKNSTGKFFKVVDSDDWVDAKSYKRVLATLKELDRKASEGDDELDMLVCNYVYDKVGAKHKKVIRYENVFPKDRMFTWDEIGHFKLDQYILMHSVIYRTQLLKDCGLQLPKHTFYVDNIFVFEPLPSVKNMYYLDTNFYRYFIGREDQSVNEQIMIKRIDQQIRVTKIMLDYFSFDITDNDKCLNYMIKYLRIMMEVSSIMLIISKDDKLLAKKEELWQYARRKDEKLYRKLRYSILGWTVNLPGKAGRAVSSRGYRIMNRIIGFN</sequence>
<evidence type="ECO:0000256" key="2">
    <source>
        <dbReference type="ARBA" id="ARBA00022679"/>
    </source>
</evidence>
<dbReference type="Proteomes" id="UP000018141">
    <property type="component" value="Unassembled WGS sequence"/>
</dbReference>
<gene>
    <name evidence="4" type="ORF">BN656_01933</name>
</gene>
<evidence type="ECO:0000256" key="1">
    <source>
        <dbReference type="ARBA" id="ARBA00022676"/>
    </source>
</evidence>
<evidence type="ECO:0000313" key="4">
    <source>
        <dbReference type="EMBL" id="CDD58085.1"/>
    </source>
</evidence>
<evidence type="ECO:0000259" key="3">
    <source>
        <dbReference type="Pfam" id="PF00535"/>
    </source>
</evidence>
<dbReference type="PANTHER" id="PTHR22916">
    <property type="entry name" value="GLYCOSYLTRANSFERASE"/>
    <property type="match status" value="1"/>
</dbReference>
<proteinExistence type="predicted"/>
<dbReference type="PANTHER" id="PTHR22916:SF51">
    <property type="entry name" value="GLYCOSYLTRANSFERASE EPSH-RELATED"/>
    <property type="match status" value="1"/>
</dbReference>
<comment type="caution">
    <text evidence="4">The sequence shown here is derived from an EMBL/GenBank/DDBJ whole genome shotgun (WGS) entry which is preliminary data.</text>
</comment>
<evidence type="ECO:0000313" key="5">
    <source>
        <dbReference type="Proteomes" id="UP000018141"/>
    </source>
</evidence>
<dbReference type="CDD" id="cd00761">
    <property type="entry name" value="Glyco_tranf_GTA_type"/>
    <property type="match status" value="1"/>
</dbReference>
<dbReference type="Gene3D" id="3.90.550.10">
    <property type="entry name" value="Spore Coat Polysaccharide Biosynthesis Protein SpsA, Chain A"/>
    <property type="match status" value="1"/>
</dbReference>
<dbReference type="InterPro" id="IPR029044">
    <property type="entry name" value="Nucleotide-diphossugar_trans"/>
</dbReference>
<dbReference type="EMBL" id="CBHH010000053">
    <property type="protein sequence ID" value="CDD58085.1"/>
    <property type="molecule type" value="Genomic_DNA"/>
</dbReference>
<reference evidence="4" key="1">
    <citation type="submission" date="2012-11" db="EMBL/GenBank/DDBJ databases">
        <title>Dependencies among metagenomic species, viruses, plasmids and units of genetic variation.</title>
        <authorList>
            <person name="Nielsen H.B."/>
            <person name="Almeida M."/>
            <person name="Juncker A.S."/>
            <person name="Rasmussen S."/>
            <person name="Li J."/>
            <person name="Sunagawa S."/>
            <person name="Plichta D."/>
            <person name="Gautier L."/>
            <person name="Le Chatelier E."/>
            <person name="Peletier E."/>
            <person name="Bonde I."/>
            <person name="Nielsen T."/>
            <person name="Manichanh C."/>
            <person name="Arumugam M."/>
            <person name="Batto J."/>
            <person name="Santos M.B.Q.D."/>
            <person name="Blom N."/>
            <person name="Borruel N."/>
            <person name="Burgdorf K.S."/>
            <person name="Boumezbeur F."/>
            <person name="Casellas F."/>
            <person name="Dore J."/>
            <person name="Guarner F."/>
            <person name="Hansen T."/>
            <person name="Hildebrand F."/>
            <person name="Kaas R.S."/>
            <person name="Kennedy S."/>
            <person name="Kristiansen K."/>
            <person name="Kultima J.R."/>
            <person name="Leonard P."/>
            <person name="Levenez F."/>
            <person name="Lund O."/>
            <person name="Moumen B."/>
            <person name="Le Paslier D."/>
            <person name="Pons N."/>
            <person name="Pedersen O."/>
            <person name="Prifti E."/>
            <person name="Qin J."/>
            <person name="Raes J."/>
            <person name="Tap J."/>
            <person name="Tims S."/>
            <person name="Ussery D.W."/>
            <person name="Yamada T."/>
            <person name="MetaHit consortium"/>
            <person name="Renault P."/>
            <person name="Sicheritz-Ponten T."/>
            <person name="Bork P."/>
            <person name="Wang J."/>
            <person name="Brunak S."/>
            <person name="Ehrlich S.D."/>
        </authorList>
    </citation>
    <scope>NUCLEOTIDE SEQUENCE [LARGE SCALE GENOMIC DNA]</scope>
</reference>
<keyword evidence="2" id="KW-0808">Transferase</keyword>
<accession>R7AIB1</accession>
<dbReference type="Pfam" id="PF00535">
    <property type="entry name" value="Glycos_transf_2"/>
    <property type="match status" value="1"/>
</dbReference>